<keyword evidence="5" id="KW-0732">Signal</keyword>
<dbReference type="STRING" id="866536.Belba_1306"/>
<dbReference type="InterPro" id="IPR009056">
    <property type="entry name" value="Cyt_c-like_dom"/>
</dbReference>
<evidence type="ECO:0000256" key="1">
    <source>
        <dbReference type="ARBA" id="ARBA00022617"/>
    </source>
</evidence>
<dbReference type="KEGG" id="bbd:Belba_1306"/>
<gene>
    <name evidence="7" type="ordered locus">Belba_1306</name>
</gene>
<evidence type="ECO:0000313" key="8">
    <source>
        <dbReference type="Proteomes" id="UP000006050"/>
    </source>
</evidence>
<keyword evidence="8" id="KW-1185">Reference proteome</keyword>
<accession>I3Z3W5</accession>
<dbReference type="PROSITE" id="PS51257">
    <property type="entry name" value="PROKAR_LIPOPROTEIN"/>
    <property type="match status" value="1"/>
</dbReference>
<protein>
    <submittedName>
        <fullName evidence="7">Planctomycete cytochrome C</fullName>
    </submittedName>
</protein>
<evidence type="ECO:0000256" key="3">
    <source>
        <dbReference type="ARBA" id="ARBA00023004"/>
    </source>
</evidence>
<keyword evidence="1 4" id="KW-0349">Heme</keyword>
<dbReference type="EMBL" id="CP003281">
    <property type="protein sequence ID" value="AFL83933.1"/>
    <property type="molecule type" value="Genomic_DNA"/>
</dbReference>
<dbReference type="RefSeq" id="WP_014771930.1">
    <property type="nucleotide sequence ID" value="NC_018010.1"/>
</dbReference>
<dbReference type="HOGENOM" id="CLU_159154_0_0_10"/>
<dbReference type="eggNOG" id="COG2010">
    <property type="taxonomic scope" value="Bacteria"/>
</dbReference>
<dbReference type="AlphaFoldDB" id="I3Z3W5"/>
<feature type="signal peptide" evidence="5">
    <location>
        <begin position="1"/>
        <end position="18"/>
    </location>
</feature>
<keyword evidence="3 4" id="KW-0408">Iron</keyword>
<dbReference type="GO" id="GO:0020037">
    <property type="term" value="F:heme binding"/>
    <property type="evidence" value="ECO:0007669"/>
    <property type="project" value="InterPro"/>
</dbReference>
<dbReference type="GO" id="GO:0009055">
    <property type="term" value="F:electron transfer activity"/>
    <property type="evidence" value="ECO:0007669"/>
    <property type="project" value="InterPro"/>
</dbReference>
<dbReference type="Proteomes" id="UP000006050">
    <property type="component" value="Chromosome"/>
</dbReference>
<feature type="chain" id="PRO_5003684361" evidence="5">
    <location>
        <begin position="19"/>
        <end position="130"/>
    </location>
</feature>
<name>I3Z3W5_BELBD</name>
<evidence type="ECO:0000256" key="5">
    <source>
        <dbReference type="SAM" id="SignalP"/>
    </source>
</evidence>
<evidence type="ECO:0000256" key="4">
    <source>
        <dbReference type="PROSITE-ProRule" id="PRU00433"/>
    </source>
</evidence>
<dbReference type="GO" id="GO:0046872">
    <property type="term" value="F:metal ion binding"/>
    <property type="evidence" value="ECO:0007669"/>
    <property type="project" value="UniProtKB-KW"/>
</dbReference>
<reference evidence="8" key="1">
    <citation type="submission" date="2012-06" db="EMBL/GenBank/DDBJ databases">
        <title>The complete genome of Belliella baltica DSM 15883.</title>
        <authorList>
            <person name="Lucas S."/>
            <person name="Copeland A."/>
            <person name="Lapidus A."/>
            <person name="Goodwin L."/>
            <person name="Pitluck S."/>
            <person name="Peters L."/>
            <person name="Mikhailova N."/>
            <person name="Davenport K."/>
            <person name="Kyrpides N."/>
            <person name="Mavromatis K."/>
            <person name="Pagani I."/>
            <person name="Ivanova N."/>
            <person name="Ovchinnikova G."/>
            <person name="Zeytun A."/>
            <person name="Detter J.C."/>
            <person name="Han C."/>
            <person name="Land M."/>
            <person name="Hauser L."/>
            <person name="Markowitz V."/>
            <person name="Cheng J.-F."/>
            <person name="Hugenholtz P."/>
            <person name="Woyke T."/>
            <person name="Wu D."/>
            <person name="Tindall B."/>
            <person name="Pomrenke H."/>
            <person name="Brambilla E."/>
            <person name="Klenk H.-P."/>
            <person name="Eisen J.A."/>
        </authorList>
    </citation>
    <scope>NUCLEOTIDE SEQUENCE [LARGE SCALE GENOMIC DNA]</scope>
    <source>
        <strain evidence="8">DSM 15883 / CIP 108006 / LMG 21964 / BA134</strain>
    </source>
</reference>
<dbReference type="PANTHER" id="PTHR35889">
    <property type="entry name" value="CYCLOINULO-OLIGOSACCHARIDE FRUCTANOTRANSFERASE-RELATED"/>
    <property type="match status" value="1"/>
</dbReference>
<keyword evidence="2 4" id="KW-0479">Metal-binding</keyword>
<evidence type="ECO:0000256" key="2">
    <source>
        <dbReference type="ARBA" id="ARBA00022723"/>
    </source>
</evidence>
<evidence type="ECO:0000313" key="7">
    <source>
        <dbReference type="EMBL" id="AFL83933.1"/>
    </source>
</evidence>
<dbReference type="OrthoDB" id="1450284at2"/>
<evidence type="ECO:0000259" key="6">
    <source>
        <dbReference type="PROSITE" id="PS51007"/>
    </source>
</evidence>
<feature type="domain" description="Cytochrome c" evidence="6">
    <location>
        <begin position="23"/>
        <end position="127"/>
    </location>
</feature>
<organism evidence="7 8">
    <name type="scientific">Belliella baltica (strain DSM 15883 / CIP 108006 / LMG 21964 / BA134)</name>
    <dbReference type="NCBI Taxonomy" id="866536"/>
    <lineage>
        <taxon>Bacteria</taxon>
        <taxon>Pseudomonadati</taxon>
        <taxon>Bacteroidota</taxon>
        <taxon>Cytophagia</taxon>
        <taxon>Cytophagales</taxon>
        <taxon>Cyclobacteriaceae</taxon>
        <taxon>Belliella</taxon>
    </lineage>
</organism>
<dbReference type="InterPro" id="IPR036909">
    <property type="entry name" value="Cyt_c-like_dom_sf"/>
</dbReference>
<dbReference type="SUPFAM" id="SSF46626">
    <property type="entry name" value="Cytochrome c"/>
    <property type="match status" value="1"/>
</dbReference>
<dbReference type="PROSITE" id="PS51007">
    <property type="entry name" value="CYTC"/>
    <property type="match status" value="1"/>
</dbReference>
<sequence length="130" mass="14295">MKNLIKLFSVFFMVLLLAACDNDKVEPGDPVVKDNVSLELDIQPILTAKCATCHNPTEVEPDFREGMAYASFEELIDLGDVIPGDAEGSELVEMLEFRSEDGNNMPPAGPLTPTEIALIKKWIDEGVKDN</sequence>
<proteinExistence type="predicted"/>
<dbReference type="PANTHER" id="PTHR35889:SF3">
    <property type="entry name" value="F-BOX DOMAIN-CONTAINING PROTEIN"/>
    <property type="match status" value="1"/>
</dbReference>